<dbReference type="EMBL" id="QRQE01000047">
    <property type="protein sequence ID" value="RHM71456.1"/>
    <property type="molecule type" value="Genomic_DNA"/>
</dbReference>
<dbReference type="AlphaFoldDB" id="A0A415S683"/>
<protein>
    <submittedName>
        <fullName evidence="3">Amidohydrolase</fullName>
    </submittedName>
</protein>
<reference evidence="3 4" key="1">
    <citation type="submission" date="2018-08" db="EMBL/GenBank/DDBJ databases">
        <title>A genome reference for cultivated species of the human gut microbiota.</title>
        <authorList>
            <person name="Zou Y."/>
            <person name="Xue W."/>
            <person name="Luo G."/>
        </authorList>
    </citation>
    <scope>NUCLEOTIDE SEQUENCE [LARGE SCALE GENOMIC DNA]</scope>
    <source>
        <strain evidence="3 4">AF33-12</strain>
    </source>
</reference>
<dbReference type="SUPFAM" id="SSF51556">
    <property type="entry name" value="Metallo-dependent hydrolases"/>
    <property type="match status" value="1"/>
</dbReference>
<keyword evidence="3" id="KW-0378">Hydrolase</keyword>
<evidence type="ECO:0000313" key="3">
    <source>
        <dbReference type="EMBL" id="RHM71456.1"/>
    </source>
</evidence>
<feature type="domain" description="Amidohydrolase-related" evidence="2">
    <location>
        <begin position="3"/>
        <end position="252"/>
    </location>
</feature>
<dbReference type="GO" id="GO:0016787">
    <property type="term" value="F:hydrolase activity"/>
    <property type="evidence" value="ECO:0007669"/>
    <property type="project" value="UniProtKB-KW"/>
</dbReference>
<evidence type="ECO:0000313" key="4">
    <source>
        <dbReference type="Proteomes" id="UP000285610"/>
    </source>
</evidence>
<sequence>MIIDAHTHISDSNYGNIDIYRKESEKAGITKSILFPGGSIDVRRMSRYITMKEEPPKIPVNNDLIYKLVQNYPNQYVAFVGINPLEANENNTLKEFENYIKNKKFVGLKLSPTSHRFSFFDKNVQALMRYAGELDIPVYSHIGMGNGVSIDDYAKCASLYPNTNFIIGHMGFGSADIDAVMYAKKYDNLFLETSGGSSIIIKQALRIVGDDKLIFGSEFPLHSIKSELIKIQELSDECDIDKILYKNIQRLVKTCKEMEQS</sequence>
<dbReference type="GO" id="GO:0016831">
    <property type="term" value="F:carboxy-lyase activity"/>
    <property type="evidence" value="ECO:0007669"/>
    <property type="project" value="InterPro"/>
</dbReference>
<organism evidence="3 4">
    <name type="scientific">Mediterraneibacter gnavus</name>
    <name type="common">Ruminococcus gnavus</name>
    <dbReference type="NCBI Taxonomy" id="33038"/>
    <lineage>
        <taxon>Bacteria</taxon>
        <taxon>Bacillati</taxon>
        <taxon>Bacillota</taxon>
        <taxon>Clostridia</taxon>
        <taxon>Lachnospirales</taxon>
        <taxon>Lachnospiraceae</taxon>
        <taxon>Mediterraneibacter</taxon>
    </lineage>
</organism>
<dbReference type="InterPro" id="IPR032466">
    <property type="entry name" value="Metal_Hydrolase"/>
</dbReference>
<dbReference type="CDD" id="cd01292">
    <property type="entry name" value="metallo-dependent_hydrolases"/>
    <property type="match status" value="1"/>
</dbReference>
<dbReference type="RefSeq" id="WP_118445077.1">
    <property type="nucleotide sequence ID" value="NZ_JBCPGC010000068.1"/>
</dbReference>
<dbReference type="PANTHER" id="PTHR21240:SF19">
    <property type="entry name" value="CATALYTIC_ HYDROLASE"/>
    <property type="match status" value="1"/>
</dbReference>
<name>A0A415S683_MEDGN</name>
<dbReference type="Proteomes" id="UP000285610">
    <property type="component" value="Unassembled WGS sequence"/>
</dbReference>
<comment type="caution">
    <text evidence="3">The sequence shown here is derived from an EMBL/GenBank/DDBJ whole genome shotgun (WGS) entry which is preliminary data.</text>
</comment>
<evidence type="ECO:0000256" key="1">
    <source>
        <dbReference type="ARBA" id="ARBA00023239"/>
    </source>
</evidence>
<gene>
    <name evidence="3" type="ORF">DWZ50_15470</name>
</gene>
<evidence type="ECO:0000259" key="2">
    <source>
        <dbReference type="Pfam" id="PF04909"/>
    </source>
</evidence>
<accession>A0A415S683</accession>
<dbReference type="InterPro" id="IPR006680">
    <property type="entry name" value="Amidohydro-rel"/>
</dbReference>
<proteinExistence type="predicted"/>
<keyword evidence="1" id="KW-0456">Lyase</keyword>
<dbReference type="InterPro" id="IPR032465">
    <property type="entry name" value="ACMSD"/>
</dbReference>
<dbReference type="Pfam" id="PF04909">
    <property type="entry name" value="Amidohydro_2"/>
    <property type="match status" value="1"/>
</dbReference>
<dbReference type="Gene3D" id="3.20.20.140">
    <property type="entry name" value="Metal-dependent hydrolases"/>
    <property type="match status" value="1"/>
</dbReference>
<dbReference type="PANTHER" id="PTHR21240">
    <property type="entry name" value="2-AMINO-3-CARBOXYLMUCONATE-6-SEMIALDEHYDE DECARBOXYLASE"/>
    <property type="match status" value="1"/>
</dbReference>